<gene>
    <name evidence="1" type="ORF">MGWOODY_XGa2534</name>
</gene>
<dbReference type="PANTHER" id="PTHR47829">
    <property type="entry name" value="HYDROLASE, PUTATIVE (AFU_ORTHOLOGUE AFUA_1G12880)-RELATED"/>
    <property type="match status" value="1"/>
</dbReference>
<proteinExistence type="predicted"/>
<keyword evidence="1" id="KW-0378">Hydrolase</keyword>
<organism evidence="1">
    <name type="scientific">hydrothermal vent metagenome</name>
    <dbReference type="NCBI Taxonomy" id="652676"/>
    <lineage>
        <taxon>unclassified sequences</taxon>
        <taxon>metagenomes</taxon>
        <taxon>ecological metagenomes</taxon>
    </lineage>
</organism>
<name>A0A160TVF3_9ZZZZ</name>
<dbReference type="GO" id="GO:0016787">
    <property type="term" value="F:hydrolase activity"/>
    <property type="evidence" value="ECO:0007669"/>
    <property type="project" value="UniProtKB-KW"/>
</dbReference>
<accession>A0A160TVF3</accession>
<dbReference type="EMBL" id="CZRL01000082">
    <property type="protein sequence ID" value="CUS52359.1"/>
    <property type="molecule type" value="Genomic_DNA"/>
</dbReference>
<dbReference type="SUPFAM" id="SSF56784">
    <property type="entry name" value="HAD-like"/>
    <property type="match status" value="1"/>
</dbReference>
<dbReference type="Pfam" id="PF00702">
    <property type="entry name" value="Hydrolase"/>
    <property type="match status" value="1"/>
</dbReference>
<dbReference type="AlphaFoldDB" id="A0A160TVF3"/>
<dbReference type="InterPro" id="IPR036412">
    <property type="entry name" value="HAD-like_sf"/>
</dbReference>
<dbReference type="PANTHER" id="PTHR47829:SF1">
    <property type="entry name" value="HAD FAMILY PHOSPHATASE"/>
    <property type="match status" value="1"/>
</dbReference>
<reference evidence="1" key="1">
    <citation type="submission" date="2015-10" db="EMBL/GenBank/DDBJ databases">
        <authorList>
            <person name="Gilbert D.G."/>
        </authorList>
    </citation>
    <scope>NUCLEOTIDE SEQUENCE</scope>
</reference>
<protein>
    <submittedName>
        <fullName evidence="1">Hydrolase, haloacid dehalogenase-like family</fullName>
    </submittedName>
</protein>
<dbReference type="PRINTS" id="PR00413">
    <property type="entry name" value="HADHALOGNASE"/>
</dbReference>
<evidence type="ECO:0000313" key="1">
    <source>
        <dbReference type="EMBL" id="CUS52359.1"/>
    </source>
</evidence>
<dbReference type="SFLD" id="SFLDS00003">
    <property type="entry name" value="Haloacid_Dehalogenase"/>
    <property type="match status" value="1"/>
</dbReference>
<dbReference type="InterPro" id="IPR006439">
    <property type="entry name" value="HAD-SF_hydro_IA"/>
</dbReference>
<dbReference type="SFLD" id="SFLDG01129">
    <property type="entry name" value="C1.5:_HAD__Beta-PGM__Phosphata"/>
    <property type="match status" value="1"/>
</dbReference>
<dbReference type="InterPro" id="IPR023214">
    <property type="entry name" value="HAD_sf"/>
</dbReference>
<dbReference type="NCBIfam" id="TIGR01509">
    <property type="entry name" value="HAD-SF-IA-v3"/>
    <property type="match status" value="1"/>
</dbReference>
<dbReference type="InterPro" id="IPR052898">
    <property type="entry name" value="ACAD10-like"/>
</dbReference>
<dbReference type="Gene3D" id="3.40.50.1000">
    <property type="entry name" value="HAD superfamily/HAD-like"/>
    <property type="match status" value="1"/>
</dbReference>
<sequence>MNQAGVMPMERHDLIIDFGGVITYSLFERCRDIEQLYRLPEKSLNWTGPFDPLGDEFWQQYLSGQISERDYWYTRCGELGQILLEEITIRKLVTDLRNFKPSVRPEAETLIRQARAQGCRVGLLTNELELFHGPEVYDAFEILDSFDAIVDATHTGILKPEPQAYQLAVESLDTSFESVIFVDDQQKNVDGAIDCGIEAIWLDITDPESGFDDVRRVLKLT</sequence>